<dbReference type="OrthoDB" id="8957634at2"/>
<feature type="domain" description="AB hydrolase-1" evidence="1">
    <location>
        <begin position="16"/>
        <end position="125"/>
    </location>
</feature>
<accession>A0A1H0QEZ1</accession>
<proteinExistence type="predicted"/>
<dbReference type="Proteomes" id="UP000199497">
    <property type="component" value="Unassembled WGS sequence"/>
</dbReference>
<dbReference type="AlphaFoldDB" id="A0A1H0QEZ1"/>
<dbReference type="InterPro" id="IPR050266">
    <property type="entry name" value="AB_hydrolase_sf"/>
</dbReference>
<evidence type="ECO:0000313" key="2">
    <source>
        <dbReference type="EMBL" id="SDP15625.1"/>
    </source>
</evidence>
<keyword evidence="3" id="KW-1185">Reference proteome</keyword>
<reference evidence="3" key="1">
    <citation type="submission" date="2016-10" db="EMBL/GenBank/DDBJ databases">
        <authorList>
            <person name="Varghese N."/>
            <person name="Submissions S."/>
        </authorList>
    </citation>
    <scope>NUCLEOTIDE SEQUENCE [LARGE SCALE GENOMIC DNA]</scope>
    <source>
        <strain evidence="3">DSM 46732</strain>
    </source>
</reference>
<dbReference type="RefSeq" id="WP_092597739.1">
    <property type="nucleotide sequence ID" value="NZ_FNJR01000002.1"/>
</dbReference>
<dbReference type="InterPro" id="IPR029058">
    <property type="entry name" value="AB_hydrolase_fold"/>
</dbReference>
<dbReference type="InterPro" id="IPR000073">
    <property type="entry name" value="AB_hydrolase_1"/>
</dbReference>
<sequence length="254" mass="27735">MAHALPHDRLGSGGHAVLVVHNWFGDRSTFAGLQPWMDTTTFSYVFVDLRGYGEAVGHAGEYTVSEAAEDLLATADALELPEFSVVGHSMGGMIAQHVLLKAPNRVRCLVGISPVPASGVPLDEESWELFAGAAWTPENRRAIIDMTSGHRLPGPWLEATVRRSVECSDRNAFRRYLDSWAGTDIHEHIAGNETPVLVCGGAHDKALPPEVMRDTWLRWYPNAELEVFADAGHYAPEEVPLALVALTEGFLARS</sequence>
<evidence type="ECO:0000259" key="1">
    <source>
        <dbReference type="Pfam" id="PF00561"/>
    </source>
</evidence>
<evidence type="ECO:0000313" key="3">
    <source>
        <dbReference type="Proteomes" id="UP000199497"/>
    </source>
</evidence>
<dbReference type="STRING" id="405564.SAMN04487905_102196"/>
<gene>
    <name evidence="2" type="ORF">SAMN04487905_102196</name>
</gene>
<dbReference type="EMBL" id="FNJR01000002">
    <property type="protein sequence ID" value="SDP15625.1"/>
    <property type="molecule type" value="Genomic_DNA"/>
</dbReference>
<dbReference type="PANTHER" id="PTHR43798">
    <property type="entry name" value="MONOACYLGLYCEROL LIPASE"/>
    <property type="match status" value="1"/>
</dbReference>
<dbReference type="GO" id="GO:0003824">
    <property type="term" value="F:catalytic activity"/>
    <property type="evidence" value="ECO:0007669"/>
    <property type="project" value="UniProtKB-ARBA"/>
</dbReference>
<dbReference type="Gene3D" id="3.40.50.1820">
    <property type="entry name" value="alpha/beta hydrolase"/>
    <property type="match status" value="1"/>
</dbReference>
<protein>
    <submittedName>
        <fullName evidence="2">Pimeloyl-ACP methyl ester carboxylesterase</fullName>
    </submittedName>
</protein>
<dbReference type="SUPFAM" id="SSF53474">
    <property type="entry name" value="alpha/beta-Hydrolases"/>
    <property type="match status" value="1"/>
</dbReference>
<organism evidence="2 3">
    <name type="scientific">Actinopolyspora xinjiangensis</name>
    <dbReference type="NCBI Taxonomy" id="405564"/>
    <lineage>
        <taxon>Bacteria</taxon>
        <taxon>Bacillati</taxon>
        <taxon>Actinomycetota</taxon>
        <taxon>Actinomycetes</taxon>
        <taxon>Actinopolysporales</taxon>
        <taxon>Actinopolysporaceae</taxon>
        <taxon>Actinopolyspora</taxon>
    </lineage>
</organism>
<name>A0A1H0QEZ1_9ACTN</name>
<dbReference type="Pfam" id="PF00561">
    <property type="entry name" value="Abhydrolase_1"/>
    <property type="match status" value="1"/>
</dbReference>
<dbReference type="PRINTS" id="PR00111">
    <property type="entry name" value="ABHYDROLASE"/>
</dbReference>